<comment type="caution">
    <text evidence="5">The sequence shown here is derived from an EMBL/GenBank/DDBJ whole genome shotgun (WGS) entry which is preliminary data.</text>
</comment>
<feature type="transmembrane region" description="Helical" evidence="4">
    <location>
        <begin position="52"/>
        <end position="70"/>
    </location>
</feature>
<dbReference type="SUPFAM" id="SSF103473">
    <property type="entry name" value="MFS general substrate transporter"/>
    <property type="match status" value="1"/>
</dbReference>
<dbReference type="RefSeq" id="WP_107580769.1">
    <property type="nucleotide sequence ID" value="NZ_JAERMS010000035.1"/>
</dbReference>
<feature type="transmembrane region" description="Helical" evidence="4">
    <location>
        <begin position="82"/>
        <end position="101"/>
    </location>
</feature>
<feature type="transmembrane region" description="Helical" evidence="4">
    <location>
        <begin position="250"/>
        <end position="269"/>
    </location>
</feature>
<evidence type="ECO:0000256" key="1">
    <source>
        <dbReference type="ARBA" id="ARBA00022692"/>
    </source>
</evidence>
<feature type="transmembrane region" description="Helical" evidence="4">
    <location>
        <begin position="300"/>
        <end position="320"/>
    </location>
</feature>
<evidence type="ECO:0000256" key="2">
    <source>
        <dbReference type="ARBA" id="ARBA00022989"/>
    </source>
</evidence>
<evidence type="ECO:0000256" key="3">
    <source>
        <dbReference type="ARBA" id="ARBA00023136"/>
    </source>
</evidence>
<feature type="transmembrane region" description="Helical" evidence="4">
    <location>
        <begin position="157"/>
        <end position="177"/>
    </location>
</feature>
<reference evidence="5 6" key="1">
    <citation type="submission" date="2021-01" db="EMBL/GenBank/DDBJ databases">
        <title>Prevotella A2931 sp. nov.</title>
        <authorList>
            <person name="Buhl M."/>
            <person name="Oberhettinger P."/>
        </authorList>
    </citation>
    <scope>NUCLEOTIDE SEQUENCE [LARGE SCALE GENOMIC DNA]</scope>
    <source>
        <strain evidence="5 6">A2931</strain>
    </source>
</reference>
<protein>
    <submittedName>
        <fullName evidence="5">MFS transporter</fullName>
    </submittedName>
</protein>
<keyword evidence="2 4" id="KW-1133">Transmembrane helix</keyword>
<organism evidence="5 6">
    <name type="scientific">Prevotella illustrans</name>
    <dbReference type="NCBI Taxonomy" id="2800387"/>
    <lineage>
        <taxon>Bacteria</taxon>
        <taxon>Pseudomonadati</taxon>
        <taxon>Bacteroidota</taxon>
        <taxon>Bacteroidia</taxon>
        <taxon>Bacteroidales</taxon>
        <taxon>Prevotellaceae</taxon>
        <taxon>Prevotella</taxon>
    </lineage>
</organism>
<gene>
    <name evidence="5" type="ORF">JHU38_09750</name>
</gene>
<dbReference type="Pfam" id="PF07690">
    <property type="entry name" value="MFS_1"/>
    <property type="match status" value="1"/>
</dbReference>
<dbReference type="PANTHER" id="PTHR23531:SF1">
    <property type="entry name" value="QUINOLENE RESISTANCE PROTEIN NORA"/>
    <property type="match status" value="1"/>
</dbReference>
<dbReference type="InterPro" id="IPR052714">
    <property type="entry name" value="MFS_Exporter"/>
</dbReference>
<feature type="transmembrane region" description="Helical" evidence="4">
    <location>
        <begin position="225"/>
        <end position="244"/>
    </location>
</feature>
<proteinExistence type="predicted"/>
<keyword evidence="6" id="KW-1185">Reference proteome</keyword>
<feature type="transmembrane region" description="Helical" evidence="4">
    <location>
        <begin position="340"/>
        <end position="359"/>
    </location>
</feature>
<evidence type="ECO:0000313" key="5">
    <source>
        <dbReference type="EMBL" id="MBO1364048.1"/>
    </source>
</evidence>
<evidence type="ECO:0000256" key="4">
    <source>
        <dbReference type="SAM" id="Phobius"/>
    </source>
</evidence>
<feature type="transmembrane region" description="Helical" evidence="4">
    <location>
        <begin position="365"/>
        <end position="384"/>
    </location>
</feature>
<dbReference type="PANTHER" id="PTHR23531">
    <property type="entry name" value="QUINOLENE RESISTANCE PROTEIN NORA"/>
    <property type="match status" value="1"/>
</dbReference>
<dbReference type="InterPro" id="IPR036259">
    <property type="entry name" value="MFS_trans_sf"/>
</dbReference>
<feature type="transmembrane region" description="Helical" evidence="4">
    <location>
        <begin position="12"/>
        <end position="32"/>
    </location>
</feature>
<dbReference type="EMBL" id="JAERMS010000035">
    <property type="protein sequence ID" value="MBO1364048.1"/>
    <property type="molecule type" value="Genomic_DNA"/>
</dbReference>
<keyword evidence="3 4" id="KW-0472">Membrane</keyword>
<keyword evidence="1 4" id="KW-0812">Transmembrane</keyword>
<dbReference type="InterPro" id="IPR011701">
    <property type="entry name" value="MFS"/>
</dbReference>
<dbReference type="Proteomes" id="UP000664265">
    <property type="component" value="Unassembled WGS sequence"/>
</dbReference>
<accession>A0ABS3M788</accession>
<dbReference type="Gene3D" id="1.20.1250.20">
    <property type="entry name" value="MFS general substrate transporter like domains"/>
    <property type="match status" value="1"/>
</dbReference>
<feature type="transmembrane region" description="Helical" evidence="4">
    <location>
        <begin position="113"/>
        <end position="136"/>
    </location>
</feature>
<name>A0ABS3M788_9BACT</name>
<feature type="transmembrane region" description="Helical" evidence="4">
    <location>
        <begin position="183"/>
        <end position="204"/>
    </location>
</feature>
<sequence>MDTQNTPVHAKLWHTTFWMLAFACFFLTAAVYMQFVSLPSVLLSMNFSPTSVALAFGGYGVGLYLLGAKCSYLVQTYRRNNICIRSILGMIIVLGGIGLLSKESGYLPPRTYMWGYVALNLLLGAFYGLSQMILFSTLIIDVCESFRRTEANYVSGWFARLALPIGPFIAIFILHISDFQVNYWGSMGLAFIALCLISLVQFPFKAPDDEVPHYSLDRFFLPQSITLFCNQAIILIVVGILLVNNFSMQFYFMVFLGLLSAVVSERFIFINADLKSEIVTGHFAMIIALLLMLLKQQDTIVSMIEPVLIGFGVGIIGARFQLFFIKLSKHCQRGTSQSSFFLSWETGLLLGVVLGYLFFYDNLQIALITALSISIASLLIYHFYTHRWYMENKNR</sequence>
<evidence type="ECO:0000313" key="6">
    <source>
        <dbReference type="Proteomes" id="UP000664265"/>
    </source>
</evidence>
<feature type="transmembrane region" description="Helical" evidence="4">
    <location>
        <begin position="276"/>
        <end position="294"/>
    </location>
</feature>